<organism evidence="1 2">
    <name type="scientific">Pyrenophora teres f. teres</name>
    <dbReference type="NCBI Taxonomy" id="97479"/>
    <lineage>
        <taxon>Eukaryota</taxon>
        <taxon>Fungi</taxon>
        <taxon>Dikarya</taxon>
        <taxon>Ascomycota</taxon>
        <taxon>Pezizomycotina</taxon>
        <taxon>Dothideomycetes</taxon>
        <taxon>Pleosporomycetidae</taxon>
        <taxon>Pleosporales</taxon>
        <taxon>Pleosporineae</taxon>
        <taxon>Pleosporaceae</taxon>
        <taxon>Pyrenophora</taxon>
    </lineage>
</organism>
<evidence type="ECO:0000313" key="1">
    <source>
        <dbReference type="EMBL" id="CAE7205239.1"/>
    </source>
</evidence>
<dbReference type="AlphaFoldDB" id="A0A6S6WCA4"/>
<accession>A0A6S6WCA4</accession>
<sequence length="139" mass="15652">MLSAIPLWALLTCVVVAFEGADPPEPFYWSTDCYTSDIHWLEKGPDNKEEIKHKPGTDSTYDWMLTKTVCDHSFYPDAHYINGRCVAANYDSPIHLPNFSSECANVAHSGFYQIGEDGLPDYGRKYYGVGVGHGYKYNT</sequence>
<gene>
    <name evidence="1" type="ORF">PTTW11_09267</name>
</gene>
<dbReference type="Proteomes" id="UP000472372">
    <property type="component" value="Chromosome 9"/>
</dbReference>
<name>A0A6S6WCA4_9PLEO</name>
<evidence type="ECO:0000313" key="2">
    <source>
        <dbReference type="Proteomes" id="UP000472372"/>
    </source>
</evidence>
<proteinExistence type="predicted"/>
<reference evidence="1" key="1">
    <citation type="submission" date="2021-02" db="EMBL/GenBank/DDBJ databases">
        <authorList>
            <person name="Syme A R."/>
            <person name="Syme A R."/>
            <person name="Moolhuijzen P."/>
        </authorList>
    </citation>
    <scope>NUCLEOTIDE SEQUENCE</scope>
    <source>
        <strain evidence="1">W1-1</strain>
    </source>
</reference>
<dbReference type="EMBL" id="HG992985">
    <property type="protein sequence ID" value="CAE7205239.1"/>
    <property type="molecule type" value="Genomic_DNA"/>
</dbReference>
<protein>
    <submittedName>
        <fullName evidence="1">Uncharacterized protein</fullName>
    </submittedName>
</protein>